<dbReference type="PATRIC" id="fig|670052.7.peg.2687"/>
<dbReference type="KEGG" id="cart:PA27867_2616"/>
<protein>
    <submittedName>
        <fullName evidence="3">Glyoxalase</fullName>
    </submittedName>
</protein>
<dbReference type="AlphaFoldDB" id="A0A1B1BM02"/>
<evidence type="ECO:0000256" key="1">
    <source>
        <dbReference type="ARBA" id="ARBA00022723"/>
    </source>
</evidence>
<dbReference type="Gene3D" id="3.10.180.10">
    <property type="entry name" value="2,3-Dihydroxybiphenyl 1,2-Dioxygenase, domain 1"/>
    <property type="match status" value="1"/>
</dbReference>
<dbReference type="InterPro" id="IPR029068">
    <property type="entry name" value="Glyas_Bleomycin-R_OHBP_Dase"/>
</dbReference>
<dbReference type="STRING" id="670052.PA27867_2616"/>
<evidence type="ECO:0000313" key="4">
    <source>
        <dbReference type="Proteomes" id="UP000092582"/>
    </source>
</evidence>
<evidence type="ECO:0000259" key="2">
    <source>
        <dbReference type="PROSITE" id="PS51819"/>
    </source>
</evidence>
<dbReference type="PROSITE" id="PS51819">
    <property type="entry name" value="VOC"/>
    <property type="match status" value="1"/>
</dbReference>
<sequence length="135" mass="14242">MNLVSLRLITDDVDRLVTFYETITGLTADRPNAEFAELRTHNGTLAIGSTRTVAIFGPGSARPADNHSAIVEFLVADVDALSARLAAGGIELLGEPRDLPWGNRSQLVRDPDGTLVNLFTPVTAAAIAKFAAAGV</sequence>
<dbReference type="InterPro" id="IPR051785">
    <property type="entry name" value="MMCE/EMCE_epimerase"/>
</dbReference>
<proteinExistence type="predicted"/>
<dbReference type="PANTHER" id="PTHR43048">
    <property type="entry name" value="METHYLMALONYL-COA EPIMERASE"/>
    <property type="match status" value="1"/>
</dbReference>
<dbReference type="SUPFAM" id="SSF54593">
    <property type="entry name" value="Glyoxalase/Bleomycin resistance protein/Dihydroxybiphenyl dioxygenase"/>
    <property type="match status" value="1"/>
</dbReference>
<dbReference type="GO" id="GO:0046872">
    <property type="term" value="F:metal ion binding"/>
    <property type="evidence" value="ECO:0007669"/>
    <property type="project" value="UniProtKB-KW"/>
</dbReference>
<accession>A0A1B1BM02</accession>
<dbReference type="Proteomes" id="UP000092582">
    <property type="component" value="Chromosome 1"/>
</dbReference>
<dbReference type="Pfam" id="PF00903">
    <property type="entry name" value="Glyoxalase"/>
    <property type="match status" value="1"/>
</dbReference>
<name>A0A1B1BM02_9MICO</name>
<keyword evidence="4" id="KW-1185">Reference proteome</keyword>
<dbReference type="EMBL" id="CP016282">
    <property type="protein sequence ID" value="ANP73558.1"/>
    <property type="molecule type" value="Genomic_DNA"/>
</dbReference>
<dbReference type="RefSeq" id="WP_066597065.1">
    <property type="nucleotide sequence ID" value="NZ_CP016282.1"/>
</dbReference>
<dbReference type="OrthoDB" id="9798201at2"/>
<keyword evidence="1" id="KW-0479">Metal-binding</keyword>
<gene>
    <name evidence="3" type="ORF">PA27867_2616</name>
</gene>
<dbReference type="InterPro" id="IPR037523">
    <property type="entry name" value="VOC_core"/>
</dbReference>
<evidence type="ECO:0000313" key="3">
    <source>
        <dbReference type="EMBL" id="ANP73558.1"/>
    </source>
</evidence>
<dbReference type="InterPro" id="IPR004360">
    <property type="entry name" value="Glyas_Fos-R_dOase_dom"/>
</dbReference>
<dbReference type="GO" id="GO:0004493">
    <property type="term" value="F:methylmalonyl-CoA epimerase activity"/>
    <property type="evidence" value="ECO:0007669"/>
    <property type="project" value="TreeGrafter"/>
</dbReference>
<dbReference type="GO" id="GO:0046491">
    <property type="term" value="P:L-methylmalonyl-CoA metabolic process"/>
    <property type="evidence" value="ECO:0007669"/>
    <property type="project" value="TreeGrafter"/>
</dbReference>
<dbReference type="PANTHER" id="PTHR43048:SF4">
    <property type="entry name" value="RING-CLEAVING DIOXYGENASE-RELATED"/>
    <property type="match status" value="1"/>
</dbReference>
<organism evidence="3 4">
    <name type="scientific">Cryobacterium arcticum</name>
    <dbReference type="NCBI Taxonomy" id="670052"/>
    <lineage>
        <taxon>Bacteria</taxon>
        <taxon>Bacillati</taxon>
        <taxon>Actinomycetota</taxon>
        <taxon>Actinomycetes</taxon>
        <taxon>Micrococcales</taxon>
        <taxon>Microbacteriaceae</taxon>
        <taxon>Cryobacterium</taxon>
    </lineage>
</organism>
<reference evidence="3 4" key="1">
    <citation type="submission" date="2016-06" db="EMBL/GenBank/DDBJ databases">
        <title>Genome sequencing of Cryobacterium arcticum PAMC 27867.</title>
        <authorList>
            <person name="Lee J."/>
            <person name="Kim O.-S."/>
        </authorList>
    </citation>
    <scope>NUCLEOTIDE SEQUENCE [LARGE SCALE GENOMIC DNA]</scope>
    <source>
        <strain evidence="3 4">PAMC 27867</strain>
    </source>
</reference>
<feature type="domain" description="VOC" evidence="2">
    <location>
        <begin position="2"/>
        <end position="121"/>
    </location>
</feature>